<proteinExistence type="predicted"/>
<dbReference type="Gene3D" id="3.40.50.1820">
    <property type="entry name" value="alpha/beta hydrolase"/>
    <property type="match status" value="1"/>
</dbReference>
<dbReference type="InterPro" id="IPR029058">
    <property type="entry name" value="AB_hydrolase_fold"/>
</dbReference>
<dbReference type="GO" id="GO:0006629">
    <property type="term" value="P:lipid metabolic process"/>
    <property type="evidence" value="ECO:0007669"/>
    <property type="project" value="InterPro"/>
</dbReference>
<dbReference type="Pfam" id="PF01764">
    <property type="entry name" value="Lipase_3"/>
    <property type="match status" value="1"/>
</dbReference>
<evidence type="ECO:0000259" key="1">
    <source>
        <dbReference type="Pfam" id="PF01764"/>
    </source>
</evidence>
<dbReference type="AlphaFoldDB" id="A0A7S1B2P7"/>
<protein>
    <recommendedName>
        <fullName evidence="1">Fungal lipase-type domain-containing protein</fullName>
    </recommendedName>
</protein>
<dbReference type="SUPFAM" id="SSF53474">
    <property type="entry name" value="alpha/beta-Hydrolases"/>
    <property type="match status" value="1"/>
</dbReference>
<evidence type="ECO:0000313" key="2">
    <source>
        <dbReference type="EMBL" id="CAD8872436.1"/>
    </source>
</evidence>
<dbReference type="EMBL" id="HBFQ01065857">
    <property type="protein sequence ID" value="CAD8872436.1"/>
    <property type="molecule type" value="Transcribed_RNA"/>
</dbReference>
<dbReference type="PANTHER" id="PTHR46023">
    <property type="entry name" value="LIPASE CLASS 3 PROTEIN-LIKE"/>
    <property type="match status" value="1"/>
</dbReference>
<reference evidence="2" key="1">
    <citation type="submission" date="2021-01" db="EMBL/GenBank/DDBJ databases">
        <authorList>
            <person name="Corre E."/>
            <person name="Pelletier E."/>
            <person name="Niang G."/>
            <person name="Scheremetjew M."/>
            <person name="Finn R."/>
            <person name="Kale V."/>
            <person name="Holt S."/>
            <person name="Cochrane G."/>
            <person name="Meng A."/>
            <person name="Brown T."/>
            <person name="Cohen L."/>
        </authorList>
    </citation>
    <scope>NUCLEOTIDE SEQUENCE</scope>
</reference>
<gene>
    <name evidence="2" type="ORF">NSCI0253_LOCUS46793</name>
</gene>
<dbReference type="CDD" id="cd00519">
    <property type="entry name" value="Lipase_3"/>
    <property type="match status" value="1"/>
</dbReference>
<feature type="domain" description="Fungal lipase-type" evidence="1">
    <location>
        <begin position="233"/>
        <end position="360"/>
    </location>
</feature>
<accession>A0A7S1B2P7</accession>
<sequence length="542" mass="60212">MSDSCCFAALGHGKSKRRSEWWNGEPVREIADTWSLRANSDQPAAYARHEWCCFCLNRLLAFEHFGCCRQLDSEMLPVVRQLAHISSTYLDRSPSVAAWLRGLKILGDRVKAKDELEVSGSEPGADRLADNVLNLGISQPIGVAAAPPLVDIVQITTHFARFATAAYGHTMHAFMDPCAALSILFRHPCYVEEPTFCHVAKIHADDLLVVRNISEPFRPSWWLCRDVESQSIVLSIRGTMSPKDVISDVLATQTEHRGHVLHHGMLASAKWIRAKVLKSLAKISELKAGFKLVVTGHSLGGGVAAILTWMLREEGDSSERYNAFCVVYGAPPVVDHALGKKMQQFVIGVVNGKDMIPCTSMRSLERLRDSVAEVSGVEDKLTRLEEVLKKAGLPVDPLELEAALTTGANQRHSFDTFVECAQHVGDLPPITMGGLGWQLHMRRMCVTSRRIDADPILRRRWVEDFTIAVQTPPQQLSEEVQPAFTMWFDHFPQGYLYLSEALLQRLRSCADSNAPNLSAEDVSGALRRVSDYFAQVCETSPV</sequence>
<dbReference type="PANTHER" id="PTHR46023:SF6">
    <property type="entry name" value="LIPASE CLASS 3 FAMILY PROTEIN"/>
    <property type="match status" value="1"/>
</dbReference>
<name>A0A7S1B2P7_NOCSC</name>
<organism evidence="2">
    <name type="scientific">Noctiluca scintillans</name>
    <name type="common">Sea sparkle</name>
    <name type="synonym">Red tide dinoflagellate</name>
    <dbReference type="NCBI Taxonomy" id="2966"/>
    <lineage>
        <taxon>Eukaryota</taxon>
        <taxon>Sar</taxon>
        <taxon>Alveolata</taxon>
        <taxon>Dinophyceae</taxon>
        <taxon>Noctilucales</taxon>
        <taxon>Noctilucaceae</taxon>
        <taxon>Noctiluca</taxon>
    </lineage>
</organism>
<dbReference type="InterPro" id="IPR002921">
    <property type="entry name" value="Fungal_lipase-type"/>
</dbReference>